<proteinExistence type="inferred from homology"/>
<dbReference type="OrthoDB" id="9760563at2"/>
<dbReference type="AlphaFoldDB" id="A0A1M4VKR0"/>
<keyword evidence="2" id="KW-0808">Transferase</keyword>
<dbReference type="PANTHER" id="PTHR43095">
    <property type="entry name" value="SUGAR KINASE"/>
    <property type="match status" value="1"/>
</dbReference>
<evidence type="ECO:0000313" key="6">
    <source>
        <dbReference type="EMBL" id="SHE69467.1"/>
    </source>
</evidence>
<dbReference type="CDD" id="cd07809">
    <property type="entry name" value="ASKHA_NBD_FGGY_BaXK-like"/>
    <property type="match status" value="1"/>
</dbReference>
<evidence type="ECO:0000256" key="2">
    <source>
        <dbReference type="ARBA" id="ARBA00022679"/>
    </source>
</evidence>
<dbReference type="RefSeq" id="WP_073297097.1">
    <property type="nucleotide sequence ID" value="NZ_FQUF01000012.1"/>
</dbReference>
<evidence type="ECO:0000259" key="5">
    <source>
        <dbReference type="Pfam" id="PF02782"/>
    </source>
</evidence>
<dbReference type="STRING" id="1121025.SAMN02745249_00944"/>
<dbReference type="Proteomes" id="UP000184128">
    <property type="component" value="Unassembled WGS sequence"/>
</dbReference>
<sequence length="530" mass="58941">MSETKAINLSKTALGIEFGSTRIKAVLIDHDHTPLVSGEHEWENELVDGIWTYSIEDVWSGLQAAYRELAKKFELQHKVKLNTVGSIGFSAMMHGYLPFDKDGNQLVPFRTWRNTITEESSEKLSELFQFNIPQRWSISHLYQAILNDEAHVENIDFLTTLAGYVHWQLTGEKVLGVGEAAGMFPIDSEVVNYNQRMIQQFNELVNEHSYAWKLEDILPTVETAGVHAGQLTEEGAKLLDPTGVLQSGIPFCPPEGDAGTGMVATNSVAEHTGNVSAGTSIFSMVVLEKELSDYYVEIDMVTTPTGEPVAMVHCNNFTSDINDWVGLFKEVMELMNVEVDTNELFTRLYEESLNADLDVGKIVGANYYSGEPITGFEEGRPLLVRMPDSKLTPANFMRSQIYSALATLKIGMDILTEEENVQVDYLLGHGGFFRTENVGQQIMADALNVAVSVMETAGEGGPWGMATLAAYSVNKKEGQSLVDYLNTEVFASQQAKTLRPEETGVLSFSQYMERYKEMLHVERAAVDHLD</sequence>
<dbReference type="SUPFAM" id="SSF53067">
    <property type="entry name" value="Actin-like ATPase domain"/>
    <property type="match status" value="2"/>
</dbReference>
<dbReference type="InterPro" id="IPR043129">
    <property type="entry name" value="ATPase_NBD"/>
</dbReference>
<organism evidence="6 7">
    <name type="scientific">Atopostipes suicloacalis DSM 15692</name>
    <dbReference type="NCBI Taxonomy" id="1121025"/>
    <lineage>
        <taxon>Bacteria</taxon>
        <taxon>Bacillati</taxon>
        <taxon>Bacillota</taxon>
        <taxon>Bacilli</taxon>
        <taxon>Lactobacillales</taxon>
        <taxon>Carnobacteriaceae</taxon>
        <taxon>Atopostipes</taxon>
    </lineage>
</organism>
<protein>
    <submittedName>
        <fullName evidence="6">Sugar (Pentulose or hexulose) kinase</fullName>
    </submittedName>
</protein>
<dbReference type="GO" id="GO:0016301">
    <property type="term" value="F:kinase activity"/>
    <property type="evidence" value="ECO:0007669"/>
    <property type="project" value="UniProtKB-KW"/>
</dbReference>
<dbReference type="InterPro" id="IPR050406">
    <property type="entry name" value="FGGY_Carb_Kinase"/>
</dbReference>
<evidence type="ECO:0000313" key="7">
    <source>
        <dbReference type="Proteomes" id="UP000184128"/>
    </source>
</evidence>
<keyword evidence="7" id="KW-1185">Reference proteome</keyword>
<evidence type="ECO:0000256" key="3">
    <source>
        <dbReference type="ARBA" id="ARBA00022777"/>
    </source>
</evidence>
<accession>A0A1M4VKR0</accession>
<evidence type="ECO:0000256" key="1">
    <source>
        <dbReference type="ARBA" id="ARBA00009156"/>
    </source>
</evidence>
<comment type="similarity">
    <text evidence="1">Belongs to the FGGY kinase family.</text>
</comment>
<feature type="domain" description="Carbohydrate kinase FGGY N-terminal" evidence="4">
    <location>
        <begin position="13"/>
        <end position="239"/>
    </location>
</feature>
<dbReference type="InterPro" id="IPR018485">
    <property type="entry name" value="FGGY_C"/>
</dbReference>
<dbReference type="InterPro" id="IPR018484">
    <property type="entry name" value="FGGY_N"/>
</dbReference>
<dbReference type="EMBL" id="FQUF01000012">
    <property type="protein sequence ID" value="SHE69467.1"/>
    <property type="molecule type" value="Genomic_DNA"/>
</dbReference>
<reference evidence="6 7" key="1">
    <citation type="submission" date="2016-11" db="EMBL/GenBank/DDBJ databases">
        <authorList>
            <person name="Jaros S."/>
            <person name="Januszkiewicz K."/>
            <person name="Wedrychowicz H."/>
        </authorList>
    </citation>
    <scope>NUCLEOTIDE SEQUENCE [LARGE SCALE GENOMIC DNA]</scope>
    <source>
        <strain evidence="6 7">DSM 15692</strain>
    </source>
</reference>
<dbReference type="Pfam" id="PF02782">
    <property type="entry name" value="FGGY_C"/>
    <property type="match status" value="1"/>
</dbReference>
<evidence type="ECO:0000259" key="4">
    <source>
        <dbReference type="Pfam" id="PF00370"/>
    </source>
</evidence>
<dbReference type="Gene3D" id="3.30.420.40">
    <property type="match status" value="2"/>
</dbReference>
<name>A0A1M4VKR0_9LACT</name>
<dbReference type="GO" id="GO:0005975">
    <property type="term" value="P:carbohydrate metabolic process"/>
    <property type="evidence" value="ECO:0007669"/>
    <property type="project" value="InterPro"/>
</dbReference>
<feature type="domain" description="Carbohydrate kinase FGGY C-terminal" evidence="5">
    <location>
        <begin position="274"/>
        <end position="472"/>
    </location>
</feature>
<gene>
    <name evidence="6" type="ORF">SAMN02745249_00944</name>
</gene>
<dbReference type="PANTHER" id="PTHR43095:SF5">
    <property type="entry name" value="XYLULOSE KINASE"/>
    <property type="match status" value="1"/>
</dbReference>
<dbReference type="Pfam" id="PF00370">
    <property type="entry name" value="FGGY_N"/>
    <property type="match status" value="1"/>
</dbReference>
<keyword evidence="3 6" id="KW-0418">Kinase</keyword>